<evidence type="ECO:0000313" key="6">
    <source>
        <dbReference type="Proteomes" id="UP000001396"/>
    </source>
</evidence>
<dbReference type="InterPro" id="IPR000742">
    <property type="entry name" value="EGF"/>
</dbReference>
<accession>D3B9W8</accession>
<evidence type="ECO:0000313" key="5">
    <source>
        <dbReference type="EMBL" id="EFA81355.1"/>
    </source>
</evidence>
<reference evidence="5 6" key="1">
    <citation type="journal article" date="2011" name="Genome Res.">
        <title>Phylogeny-wide analysis of social amoeba genomes highlights ancient origins for complex intercellular communication.</title>
        <authorList>
            <person name="Heidel A.J."/>
            <person name="Lawal H.M."/>
            <person name="Felder M."/>
            <person name="Schilde C."/>
            <person name="Helps N.R."/>
            <person name="Tunggal B."/>
            <person name="Rivero F."/>
            <person name="John U."/>
            <person name="Schleicher M."/>
            <person name="Eichinger L."/>
            <person name="Platzer M."/>
            <person name="Noegel A.A."/>
            <person name="Schaap P."/>
            <person name="Gloeckner G."/>
        </authorList>
    </citation>
    <scope>NUCLEOTIDE SEQUENCE [LARGE SCALE GENOMIC DNA]</scope>
    <source>
        <strain evidence="6">ATCC 26659 / Pp 5 / PN500</strain>
    </source>
</reference>
<protein>
    <recommendedName>
        <fullName evidence="3 4">EGF-like domain-containing protein</fullName>
    </recommendedName>
</protein>
<dbReference type="InterPro" id="IPR054484">
    <property type="entry name" value="ComC_SSD"/>
</dbReference>
<dbReference type="Pfam" id="PF22933">
    <property type="entry name" value="ComC_SSD"/>
    <property type="match status" value="1"/>
</dbReference>
<evidence type="ECO:0000259" key="4">
    <source>
        <dbReference type="PROSITE" id="PS01186"/>
    </source>
</evidence>
<keyword evidence="2" id="KW-0732">Signal</keyword>
<keyword evidence="1" id="KW-0812">Transmembrane</keyword>
<dbReference type="Gene3D" id="2.10.25.10">
    <property type="entry name" value="Laminin"/>
    <property type="match status" value="1"/>
</dbReference>
<feature type="domain" description="EGF-like" evidence="3 4">
    <location>
        <begin position="609"/>
        <end position="620"/>
    </location>
</feature>
<dbReference type="PROSITE" id="PS00022">
    <property type="entry name" value="EGF_1"/>
    <property type="match status" value="1"/>
</dbReference>
<dbReference type="EMBL" id="ADBJ01000025">
    <property type="protein sequence ID" value="EFA81355.1"/>
    <property type="molecule type" value="Genomic_DNA"/>
</dbReference>
<dbReference type="PANTHER" id="PTHR24032">
    <property type="entry name" value="EGF-LIKE DOMAIN-CONTAINING PROTEIN-RELATED-RELATED"/>
    <property type="match status" value="1"/>
</dbReference>
<feature type="chain" id="PRO_5003041481" description="EGF-like domain-containing protein" evidence="2">
    <location>
        <begin position="19"/>
        <end position="897"/>
    </location>
</feature>
<keyword evidence="1" id="KW-1133">Transmembrane helix</keyword>
<keyword evidence="6" id="KW-1185">Reference proteome</keyword>
<feature type="transmembrane region" description="Helical" evidence="1">
    <location>
        <begin position="843"/>
        <end position="865"/>
    </location>
</feature>
<dbReference type="Proteomes" id="UP000001396">
    <property type="component" value="Unassembled WGS sequence"/>
</dbReference>
<dbReference type="AlphaFoldDB" id="D3B9W8"/>
<dbReference type="InterPro" id="IPR053331">
    <property type="entry name" value="EGF-like_comC"/>
</dbReference>
<dbReference type="RefSeq" id="XP_020433473.1">
    <property type="nucleotide sequence ID" value="XM_020576224.1"/>
</dbReference>
<comment type="caution">
    <text evidence="5">The sequence shown here is derived from an EMBL/GenBank/DDBJ whole genome shotgun (WGS) entry which is preliminary data.</text>
</comment>
<dbReference type="InParanoid" id="D3B9W8"/>
<evidence type="ECO:0000256" key="2">
    <source>
        <dbReference type="SAM" id="SignalP"/>
    </source>
</evidence>
<feature type="signal peptide" evidence="2">
    <location>
        <begin position="1"/>
        <end position="18"/>
    </location>
</feature>
<evidence type="ECO:0000256" key="1">
    <source>
        <dbReference type="SAM" id="Phobius"/>
    </source>
</evidence>
<keyword evidence="1" id="KW-0472">Membrane</keyword>
<name>D3B9W8_HETP5</name>
<sequence length="897" mass="100514">MKTLSILLFLFIFNNVFAQLELDPKELNSLRFLLAQYQIGYWNISATTCTGIQKTLGLLSCEDKNGYQTITEIQFPIRSQIDNGEPIYIDKLYFPSLTSIILGALGTSKNSSYSIINLLDIPDNKNLISMQISGITMDIPQDFPKYLNLTNMVLTSNTITSDLSLNSLLETSLVYLSIRNLSFTSSFKFTFNSSATINENLQTLIIENVRSLETYGLFNISDKNFKKLISMTLTFLLYENLELNHSLISTITVFNCGFSKEDLSEYNFFSLTITNNKTPLTKTFSLSNFQLTDTNTTGYFDNSSQLSNFTIYIQGYQNITANLDESFCSVKTLNIQGVKLLRNHVPDCFYCYWSYASTILPVNTPPPPSNFSCKISLDQYGYNLNPGEYIYIGGKNLGWGKDASPLLVPVTNNVQFRKKVILLKFFGVFLVIKVELIHEEIYNSSSVQLLLYGVFNLYAPLNITIQGKPCQIIYLSTYELHCTYPNFNSSEPVLVRTGDSISSVGLYISQPLSVRAFTYNNLFIITANFGMNPYNVSVYISDLTCNITVLNADLVGCIPTQSILPNIQYNVSLYANGFSSNFKLLITSKNNCGVDSKCNDHGSCVEGVCQCSSGYSGYYCESQLSPGVVILPNNTIPSPTIIVKDGMNFTFNIIAIQEIDELSSVVRELKTDKWSYSTTGNETFSITTYSLQSTSKQEVDQINATIEYSKNSRLIEFAGQSTLYPENSLKLMITINNWSFKDKLNRLRVLMESSSSIITEDECSPDLDITVNNGSDVNYLRMTINDVSFYGRFLPFALADNKPIFIQNQVVNQTKDNPDFSVLINTEASSASTCGSHHKFETWKIITIVVVCSVVILAATIATVITIKKKVMIRREDIKFKCSSMFTGLPSVILKSL</sequence>
<proteinExistence type="predicted"/>
<dbReference type="GeneID" id="31360823"/>
<gene>
    <name evidence="5" type="ORF">PPL_05338</name>
</gene>
<evidence type="ECO:0000259" key="3">
    <source>
        <dbReference type="PROSITE" id="PS00022"/>
    </source>
</evidence>
<dbReference type="PROSITE" id="PS01186">
    <property type="entry name" value="EGF_2"/>
    <property type="match status" value="1"/>
</dbReference>
<organism evidence="5 6">
    <name type="scientific">Heterostelium pallidum (strain ATCC 26659 / Pp 5 / PN500)</name>
    <name type="common">Cellular slime mold</name>
    <name type="synonym">Polysphondylium pallidum</name>
    <dbReference type="NCBI Taxonomy" id="670386"/>
    <lineage>
        <taxon>Eukaryota</taxon>
        <taxon>Amoebozoa</taxon>
        <taxon>Evosea</taxon>
        <taxon>Eumycetozoa</taxon>
        <taxon>Dictyostelia</taxon>
        <taxon>Acytosteliales</taxon>
        <taxon>Acytosteliaceae</taxon>
        <taxon>Heterostelium</taxon>
    </lineage>
</organism>